<feature type="region of interest" description="Disordered" evidence="1">
    <location>
        <begin position="65"/>
        <end position="95"/>
    </location>
</feature>
<evidence type="ECO:0000259" key="2">
    <source>
        <dbReference type="Pfam" id="PF22669"/>
    </source>
</evidence>
<keyword evidence="4" id="KW-1185">Reference proteome</keyword>
<protein>
    <recommendedName>
        <fullName evidence="2">Inositol polyphosphate-related phosphatase domain-containing protein</fullName>
    </recommendedName>
</protein>
<evidence type="ECO:0000313" key="4">
    <source>
        <dbReference type="Proteomes" id="UP000818624"/>
    </source>
</evidence>
<reference evidence="3 4" key="1">
    <citation type="journal article" date="2020" name="Elife">
        <title>Loss of centromere function drives karyotype evolution in closely related Malassezia species.</title>
        <authorList>
            <person name="Sankaranarayanan S.R."/>
            <person name="Ianiri G."/>
            <person name="Coelho M.A."/>
            <person name="Reza M.H."/>
            <person name="Thimmappa B.C."/>
            <person name="Ganguly P."/>
            <person name="Vadnala R.N."/>
            <person name="Sun S."/>
            <person name="Siddharthan R."/>
            <person name="Tellgren-Roth C."/>
            <person name="Dawson T.L."/>
            <person name="Heitman J."/>
            <person name="Sanyal K."/>
        </authorList>
    </citation>
    <scope>NUCLEOTIDE SEQUENCE [LARGE SCALE GENOMIC DNA]</scope>
    <source>
        <strain evidence="3">CBS14141</strain>
    </source>
</reference>
<dbReference type="InterPro" id="IPR000300">
    <property type="entry name" value="IPPc"/>
</dbReference>
<dbReference type="PANTHER" id="PTHR11200">
    <property type="entry name" value="INOSITOL 5-PHOSPHATASE"/>
    <property type="match status" value="1"/>
</dbReference>
<organism evidence="3 4">
    <name type="scientific">Malassezia furfur</name>
    <name type="common">Pityriasis versicolor infection agent</name>
    <name type="synonym">Pityrosporum furfur</name>
    <dbReference type="NCBI Taxonomy" id="55194"/>
    <lineage>
        <taxon>Eukaryota</taxon>
        <taxon>Fungi</taxon>
        <taxon>Dikarya</taxon>
        <taxon>Basidiomycota</taxon>
        <taxon>Ustilaginomycotina</taxon>
        <taxon>Malasseziomycetes</taxon>
        <taxon>Malasseziales</taxon>
        <taxon>Malasseziaceae</taxon>
        <taxon>Malassezia</taxon>
    </lineage>
</organism>
<proteinExistence type="predicted"/>
<dbReference type="SUPFAM" id="SSF56219">
    <property type="entry name" value="DNase I-like"/>
    <property type="match status" value="1"/>
</dbReference>
<dbReference type="Proteomes" id="UP000818624">
    <property type="component" value="Chromosome 6"/>
</dbReference>
<feature type="compositionally biased region" description="Basic and acidic residues" evidence="1">
    <location>
        <begin position="193"/>
        <end position="205"/>
    </location>
</feature>
<dbReference type="Pfam" id="PF22669">
    <property type="entry name" value="Exo_endo_phos2"/>
    <property type="match status" value="1"/>
</dbReference>
<dbReference type="InterPro" id="IPR046985">
    <property type="entry name" value="IP5"/>
</dbReference>
<feature type="region of interest" description="Disordered" evidence="1">
    <location>
        <begin position="179"/>
        <end position="205"/>
    </location>
</feature>
<feature type="domain" description="Inositol polyphosphate-related phosphatase" evidence="2">
    <location>
        <begin position="150"/>
        <end position="183"/>
    </location>
</feature>
<name>A0ABY8EYP9_MALFU</name>
<gene>
    <name evidence="3" type="ORF">GLX27_004479</name>
</gene>
<sequence>MREGKVFQHFEEAPIEFPPTYKFDILKAAGVREMYPAEEASFVTTDDSFGPQRTKPSVWRRVWRKRHHHSTDAPEMNTGTLAPRSPSPDTASLSNFSESSSIMEDAADDLNEVVPASHVTTGNTSSPIRTNLVKAVKEAQVRKEENATVYALGNATYDSSAKQRVPSWCDRVLWRTNDPAQHPTKHRSGLFGRRRDPSAHREEEAGMRSLIQAPLHWLHGKGQDTAEHGTGRGGVTVLAYRSIDDLDSEALGATSDHRPVLFSAFVRT</sequence>
<accession>A0ABY8EYP9</accession>
<evidence type="ECO:0000313" key="3">
    <source>
        <dbReference type="EMBL" id="WFD49794.1"/>
    </source>
</evidence>
<dbReference type="Gene3D" id="3.60.10.10">
    <property type="entry name" value="Endonuclease/exonuclease/phosphatase"/>
    <property type="match status" value="1"/>
</dbReference>
<dbReference type="InterPro" id="IPR036691">
    <property type="entry name" value="Endo/exonu/phosph_ase_sf"/>
</dbReference>
<evidence type="ECO:0000256" key="1">
    <source>
        <dbReference type="SAM" id="MobiDB-lite"/>
    </source>
</evidence>
<dbReference type="EMBL" id="CP046239">
    <property type="protein sequence ID" value="WFD49794.1"/>
    <property type="molecule type" value="Genomic_DNA"/>
</dbReference>